<dbReference type="EMBL" id="LKLU01000062">
    <property type="protein sequence ID" value="KSU21568.1"/>
    <property type="molecule type" value="Genomic_DNA"/>
</dbReference>
<dbReference type="PATRIC" id="fig|1360.114.peg.1313"/>
<evidence type="ECO:0000313" key="2">
    <source>
        <dbReference type="EMBL" id="KSU21568.1"/>
    </source>
</evidence>
<dbReference type="Proteomes" id="UP000053719">
    <property type="component" value="Unassembled WGS sequence"/>
</dbReference>
<reference evidence="3" key="1">
    <citation type="submission" date="2015-10" db="EMBL/GenBank/DDBJ databases">
        <title>Draft Genome Sequences of 11 Lactococcus lactis subspecies cremoris strains.</title>
        <authorList>
            <person name="Wels M."/>
            <person name="Backus L."/>
            <person name="Boekhorst J."/>
            <person name="Dijkstra A."/>
            <person name="Beerthuizen M."/>
            <person name="Kelly W."/>
            <person name="Siezen R."/>
            <person name="Bachmann H."/>
            <person name="Van Hijum S."/>
        </authorList>
    </citation>
    <scope>NUCLEOTIDE SEQUENCE [LARGE SCALE GENOMIC DNA]</scope>
    <source>
        <strain evidence="3">M20</strain>
    </source>
</reference>
<keyword evidence="1" id="KW-0472">Membrane</keyword>
<organism evidence="2 3">
    <name type="scientific">Lactococcus lactis subsp. lactis</name>
    <name type="common">Streptococcus lactis</name>
    <dbReference type="NCBI Taxonomy" id="1360"/>
    <lineage>
        <taxon>Bacteria</taxon>
        <taxon>Bacillati</taxon>
        <taxon>Bacillota</taxon>
        <taxon>Bacilli</taxon>
        <taxon>Lactobacillales</taxon>
        <taxon>Streptococcaceae</taxon>
        <taxon>Lactococcus</taxon>
    </lineage>
</organism>
<keyword evidence="1" id="KW-1133">Transmembrane helix</keyword>
<name>A0A0V8E6V5_LACLL</name>
<evidence type="ECO:0008006" key="4">
    <source>
        <dbReference type="Google" id="ProtNLM"/>
    </source>
</evidence>
<dbReference type="RefSeq" id="WP_058211586.1">
    <property type="nucleotide sequence ID" value="NZ_LKLU01000062.1"/>
</dbReference>
<evidence type="ECO:0000256" key="1">
    <source>
        <dbReference type="SAM" id="Phobius"/>
    </source>
</evidence>
<protein>
    <recommendedName>
        <fullName evidence="4">Gram-positive cocci surface proteins LPxTG domain-containing protein</fullName>
    </recommendedName>
</protein>
<feature type="transmembrane region" description="Helical" evidence="1">
    <location>
        <begin position="65"/>
        <end position="83"/>
    </location>
</feature>
<comment type="caution">
    <text evidence="2">The sequence shown here is derived from an EMBL/GenBank/DDBJ whole genome shotgun (WGS) entry which is preliminary data.</text>
</comment>
<evidence type="ECO:0000313" key="3">
    <source>
        <dbReference type="Proteomes" id="UP000053719"/>
    </source>
</evidence>
<accession>A0A0V8E6V5</accession>
<keyword evidence="1" id="KW-0812">Transmembrane</keyword>
<sequence>MRVKVIEKVPFSKVGNTALSVPTISTGNNSALRNKVNVLSTPIVSEPFGASLPTTGSDELMSSELMALGLGLLSVLTIGGIAWRKNN</sequence>
<dbReference type="AlphaFoldDB" id="A0A0V8E6V5"/>
<proteinExistence type="predicted"/>
<gene>
    <name evidence="2" type="ORF">M20_0857</name>
</gene>